<gene>
    <name evidence="14" type="ORF">GCM10023091_01700</name>
</gene>
<keyword evidence="5" id="KW-0808">Transferase</keyword>
<dbReference type="PANTHER" id="PTHR45436:SF5">
    <property type="entry name" value="SENSOR HISTIDINE KINASE TRCS"/>
    <property type="match status" value="1"/>
</dbReference>
<keyword evidence="4" id="KW-0597">Phosphoprotein</keyword>
<dbReference type="PANTHER" id="PTHR45436">
    <property type="entry name" value="SENSOR HISTIDINE KINASE YKOH"/>
    <property type="match status" value="1"/>
</dbReference>
<dbReference type="Pfam" id="PF00512">
    <property type="entry name" value="HisKA"/>
    <property type="match status" value="1"/>
</dbReference>
<keyword evidence="9" id="KW-0902">Two-component regulatory system</keyword>
<keyword evidence="15" id="KW-1185">Reference proteome</keyword>
<keyword evidence="7 14" id="KW-0418">Kinase</keyword>
<keyword evidence="6 11" id="KW-0812">Transmembrane</keyword>
<reference evidence="15" key="1">
    <citation type="journal article" date="2019" name="Int. J. Syst. Evol. Microbiol.">
        <title>The Global Catalogue of Microorganisms (GCM) 10K type strain sequencing project: providing services to taxonomists for standard genome sequencing and annotation.</title>
        <authorList>
            <consortium name="The Broad Institute Genomics Platform"/>
            <consortium name="The Broad Institute Genome Sequencing Center for Infectious Disease"/>
            <person name="Wu L."/>
            <person name="Ma J."/>
        </authorList>
    </citation>
    <scope>NUCLEOTIDE SEQUENCE [LARGE SCALE GENOMIC DNA]</scope>
    <source>
        <strain evidence="15">JCM 31920</strain>
    </source>
</reference>
<evidence type="ECO:0000256" key="5">
    <source>
        <dbReference type="ARBA" id="ARBA00022679"/>
    </source>
</evidence>
<proteinExistence type="predicted"/>
<keyword evidence="10 11" id="KW-0472">Membrane</keyword>
<dbReference type="InterPro" id="IPR036097">
    <property type="entry name" value="HisK_dim/P_sf"/>
</dbReference>
<feature type="domain" description="HAMP" evidence="13">
    <location>
        <begin position="181"/>
        <end position="234"/>
    </location>
</feature>
<accession>A0ABP8LLS7</accession>
<evidence type="ECO:0000259" key="13">
    <source>
        <dbReference type="PROSITE" id="PS50885"/>
    </source>
</evidence>
<dbReference type="PROSITE" id="PS50109">
    <property type="entry name" value="HIS_KIN"/>
    <property type="match status" value="1"/>
</dbReference>
<organism evidence="14 15">
    <name type="scientific">Ravibacter arvi</name>
    <dbReference type="NCBI Taxonomy" id="2051041"/>
    <lineage>
        <taxon>Bacteria</taxon>
        <taxon>Pseudomonadati</taxon>
        <taxon>Bacteroidota</taxon>
        <taxon>Cytophagia</taxon>
        <taxon>Cytophagales</taxon>
        <taxon>Spirosomataceae</taxon>
        <taxon>Ravibacter</taxon>
    </lineage>
</organism>
<dbReference type="SMART" id="SM00387">
    <property type="entry name" value="HATPase_c"/>
    <property type="match status" value="1"/>
</dbReference>
<dbReference type="Gene3D" id="1.10.287.130">
    <property type="match status" value="1"/>
</dbReference>
<evidence type="ECO:0000256" key="2">
    <source>
        <dbReference type="ARBA" id="ARBA00004370"/>
    </source>
</evidence>
<sequence length="470" mass="53586">MLIRHRLILWFVFFVTLVLLSFSLFIYFTYARHRNTFFQQRLERRVLGTQQLFDPAGELKGSINTVLNEQSDMVFSGKDSLYYSHMQTFDFVPSPAFLDSVRHEGKLFFSYPVKGREYPKDGVAMAYRVSFQPDDEAPYVAIITAYDSEGLQRQKSLGELLVFANIVCIGLVGFFAHIFSIRALRPLNALIDQIKGRFNHTLSFRLRNLTPNDEVGSLTTSFNELLDQQERLIANQRAFISQASHELRTPMATLKGLLETALYYDKDEASLRESQKKAVQELDRLISLSNGLLMLASVENQENYVHRQKVDLMELLMDSMEQVQAKWADQKISLNFSDGVTMQDRPLEIPGEHSLLKAAITNLIDNACKYSGHHDVQISLEMNTETRLRLVISDQGIGIPEEELQQVFEPLFRGSNATSRQGFGIGLTLARRIILLHRGEIKIASEVNRGTEITIDFLFPYDLPAVGSRD</sequence>
<dbReference type="Pfam" id="PF02518">
    <property type="entry name" value="HATPase_c"/>
    <property type="match status" value="1"/>
</dbReference>
<dbReference type="InterPro" id="IPR004358">
    <property type="entry name" value="Sig_transdc_His_kin-like_C"/>
</dbReference>
<dbReference type="InterPro" id="IPR003660">
    <property type="entry name" value="HAMP_dom"/>
</dbReference>
<evidence type="ECO:0000256" key="7">
    <source>
        <dbReference type="ARBA" id="ARBA00022777"/>
    </source>
</evidence>
<dbReference type="InterPro" id="IPR005467">
    <property type="entry name" value="His_kinase_dom"/>
</dbReference>
<evidence type="ECO:0000313" key="15">
    <source>
        <dbReference type="Proteomes" id="UP001501508"/>
    </source>
</evidence>
<dbReference type="InterPro" id="IPR050428">
    <property type="entry name" value="TCS_sensor_his_kinase"/>
</dbReference>
<evidence type="ECO:0000259" key="12">
    <source>
        <dbReference type="PROSITE" id="PS50109"/>
    </source>
</evidence>
<name>A0ABP8LLS7_9BACT</name>
<dbReference type="CDD" id="cd00082">
    <property type="entry name" value="HisKA"/>
    <property type="match status" value="1"/>
</dbReference>
<evidence type="ECO:0000256" key="6">
    <source>
        <dbReference type="ARBA" id="ARBA00022692"/>
    </source>
</evidence>
<feature type="domain" description="Histidine kinase" evidence="12">
    <location>
        <begin position="242"/>
        <end position="461"/>
    </location>
</feature>
<evidence type="ECO:0000256" key="4">
    <source>
        <dbReference type="ARBA" id="ARBA00022553"/>
    </source>
</evidence>
<evidence type="ECO:0000313" key="14">
    <source>
        <dbReference type="EMBL" id="GAA4431270.1"/>
    </source>
</evidence>
<keyword evidence="8 11" id="KW-1133">Transmembrane helix</keyword>
<dbReference type="PRINTS" id="PR00344">
    <property type="entry name" value="BCTRLSENSOR"/>
</dbReference>
<comment type="caution">
    <text evidence="14">The sequence shown here is derived from an EMBL/GenBank/DDBJ whole genome shotgun (WGS) entry which is preliminary data.</text>
</comment>
<evidence type="ECO:0000256" key="11">
    <source>
        <dbReference type="SAM" id="Phobius"/>
    </source>
</evidence>
<dbReference type="CDD" id="cd06225">
    <property type="entry name" value="HAMP"/>
    <property type="match status" value="1"/>
</dbReference>
<comment type="subcellular location">
    <subcellularLocation>
        <location evidence="2">Membrane</location>
    </subcellularLocation>
</comment>
<evidence type="ECO:0000256" key="3">
    <source>
        <dbReference type="ARBA" id="ARBA00012438"/>
    </source>
</evidence>
<dbReference type="EC" id="2.7.13.3" evidence="3"/>
<dbReference type="InterPro" id="IPR003594">
    <property type="entry name" value="HATPase_dom"/>
</dbReference>
<evidence type="ECO:0000256" key="9">
    <source>
        <dbReference type="ARBA" id="ARBA00023012"/>
    </source>
</evidence>
<dbReference type="SUPFAM" id="SSF47384">
    <property type="entry name" value="Homodimeric domain of signal transducing histidine kinase"/>
    <property type="match status" value="1"/>
</dbReference>
<protein>
    <recommendedName>
        <fullName evidence="3">histidine kinase</fullName>
        <ecNumber evidence="3">2.7.13.3</ecNumber>
    </recommendedName>
</protein>
<dbReference type="Proteomes" id="UP001501508">
    <property type="component" value="Unassembled WGS sequence"/>
</dbReference>
<dbReference type="Gene3D" id="6.10.340.10">
    <property type="match status" value="1"/>
</dbReference>
<dbReference type="RefSeq" id="WP_345026094.1">
    <property type="nucleotide sequence ID" value="NZ_BAABEY010000001.1"/>
</dbReference>
<evidence type="ECO:0000256" key="1">
    <source>
        <dbReference type="ARBA" id="ARBA00000085"/>
    </source>
</evidence>
<dbReference type="Gene3D" id="3.30.565.10">
    <property type="entry name" value="Histidine kinase-like ATPase, C-terminal domain"/>
    <property type="match status" value="1"/>
</dbReference>
<feature type="transmembrane region" description="Helical" evidence="11">
    <location>
        <begin position="7"/>
        <end position="30"/>
    </location>
</feature>
<dbReference type="SUPFAM" id="SSF55874">
    <property type="entry name" value="ATPase domain of HSP90 chaperone/DNA topoisomerase II/histidine kinase"/>
    <property type="match status" value="1"/>
</dbReference>
<dbReference type="PROSITE" id="PS50885">
    <property type="entry name" value="HAMP"/>
    <property type="match status" value="1"/>
</dbReference>
<dbReference type="InterPro" id="IPR036890">
    <property type="entry name" value="HATPase_C_sf"/>
</dbReference>
<evidence type="ECO:0000256" key="10">
    <source>
        <dbReference type="ARBA" id="ARBA00023136"/>
    </source>
</evidence>
<comment type="catalytic activity">
    <reaction evidence="1">
        <text>ATP + protein L-histidine = ADP + protein N-phospho-L-histidine.</text>
        <dbReference type="EC" id="2.7.13.3"/>
    </reaction>
</comment>
<dbReference type="GO" id="GO:0016301">
    <property type="term" value="F:kinase activity"/>
    <property type="evidence" value="ECO:0007669"/>
    <property type="project" value="UniProtKB-KW"/>
</dbReference>
<evidence type="ECO:0000256" key="8">
    <source>
        <dbReference type="ARBA" id="ARBA00022989"/>
    </source>
</evidence>
<dbReference type="SMART" id="SM00388">
    <property type="entry name" value="HisKA"/>
    <property type="match status" value="1"/>
</dbReference>
<dbReference type="InterPro" id="IPR003661">
    <property type="entry name" value="HisK_dim/P_dom"/>
</dbReference>
<dbReference type="EMBL" id="BAABEY010000001">
    <property type="protein sequence ID" value="GAA4431270.1"/>
    <property type="molecule type" value="Genomic_DNA"/>
</dbReference>
<dbReference type="CDD" id="cd00075">
    <property type="entry name" value="HATPase"/>
    <property type="match status" value="1"/>
</dbReference>